<keyword evidence="6 10" id="KW-1133">Transmembrane helix</keyword>
<feature type="transmembrane region" description="Helical" evidence="10">
    <location>
        <begin position="141"/>
        <end position="159"/>
    </location>
</feature>
<feature type="transmembrane region" description="Helical" evidence="10">
    <location>
        <begin position="104"/>
        <end position="121"/>
    </location>
</feature>
<dbReference type="InterPro" id="IPR050222">
    <property type="entry name" value="MATE_MdtK"/>
</dbReference>
<keyword evidence="5 10" id="KW-0812">Transmembrane</keyword>
<dbReference type="Pfam" id="PF01554">
    <property type="entry name" value="MatE"/>
    <property type="match status" value="2"/>
</dbReference>
<keyword evidence="2" id="KW-0813">Transport</keyword>
<dbReference type="InterPro" id="IPR048279">
    <property type="entry name" value="MdtK-like"/>
</dbReference>
<sequence length="469" mass="50765">MSAIEAGARAPESLWRSEIKSTLSLAWPMVLTNLGQTAMTATDVMMMGRLGSETLAAGALGSNLYFMPMIFGLGLMLATSPMIATELGRFRHSVRDVRRTVRQGLWAAMFIAIPIWVFLWNGERILLAMGQEPALAHQAGIYIHWLQWALLPFYGYIVLRSFISALERPGWALIIVFIAVAANVLLNWMFMFGNLGAPKMGIAGSGLATTISSVLMFAGMVLVVTRHRKFRRYHLFGRFWRSDWPRFRALMKLGLPIAGILAFEVTIFNAAAFLMGLINAPSLAAHAIALQIASISFMVPLGLNQAVTVRVGLAYGAGDKDGISRAGWTSYAMGVGFMALTGLTMLLWPRVLISGFIDVHDPVNSQVVGLAVSFLAFAALFQVVDGAQAVGAGMLRGLHDTTVPMIYAAIGYWGVGLPLGALLAFHFGFAGIGIWIGLSTGLAVVAVLLLGRWLRRDRLPAKSGPIAMH</sequence>
<evidence type="ECO:0000256" key="10">
    <source>
        <dbReference type="SAM" id="Phobius"/>
    </source>
</evidence>
<dbReference type="RefSeq" id="WP_239370439.1">
    <property type="nucleotide sequence ID" value="NZ_JAKREW010000060.1"/>
</dbReference>
<feature type="transmembrane region" description="Helical" evidence="10">
    <location>
        <begin position="202"/>
        <end position="224"/>
    </location>
</feature>
<feature type="transmembrane region" description="Helical" evidence="10">
    <location>
        <begin position="405"/>
        <end position="426"/>
    </location>
</feature>
<feature type="transmembrane region" description="Helical" evidence="10">
    <location>
        <begin position="284"/>
        <end position="307"/>
    </location>
</feature>
<dbReference type="PANTHER" id="PTHR43298:SF2">
    <property type="entry name" value="FMN_FAD EXPORTER YEEO-RELATED"/>
    <property type="match status" value="1"/>
</dbReference>
<evidence type="ECO:0000256" key="6">
    <source>
        <dbReference type="ARBA" id="ARBA00022989"/>
    </source>
</evidence>
<evidence type="ECO:0000313" key="12">
    <source>
        <dbReference type="Proteomes" id="UP001201701"/>
    </source>
</evidence>
<feature type="transmembrane region" description="Helical" evidence="10">
    <location>
        <begin position="432"/>
        <end position="454"/>
    </location>
</feature>
<evidence type="ECO:0000256" key="7">
    <source>
        <dbReference type="ARBA" id="ARBA00023065"/>
    </source>
</evidence>
<organism evidence="11 12">
    <name type="scientific">Mesorhizobium retamae</name>
    <dbReference type="NCBI Taxonomy" id="2912854"/>
    <lineage>
        <taxon>Bacteria</taxon>
        <taxon>Pseudomonadati</taxon>
        <taxon>Pseudomonadota</taxon>
        <taxon>Alphaproteobacteria</taxon>
        <taxon>Hyphomicrobiales</taxon>
        <taxon>Phyllobacteriaceae</taxon>
        <taxon>Mesorhizobium</taxon>
    </lineage>
</organism>
<dbReference type="NCBIfam" id="TIGR00797">
    <property type="entry name" value="matE"/>
    <property type="match status" value="1"/>
</dbReference>
<evidence type="ECO:0000256" key="9">
    <source>
        <dbReference type="ARBA" id="ARBA00031636"/>
    </source>
</evidence>
<dbReference type="InterPro" id="IPR002528">
    <property type="entry name" value="MATE_fam"/>
</dbReference>
<evidence type="ECO:0000256" key="8">
    <source>
        <dbReference type="ARBA" id="ARBA00023136"/>
    </source>
</evidence>
<feature type="transmembrane region" description="Helical" evidence="10">
    <location>
        <begin position="328"/>
        <end position="347"/>
    </location>
</feature>
<evidence type="ECO:0000256" key="1">
    <source>
        <dbReference type="ARBA" id="ARBA00004429"/>
    </source>
</evidence>
<keyword evidence="7" id="KW-0406">Ion transport</keyword>
<gene>
    <name evidence="11" type="ORF">L4923_28270</name>
</gene>
<feature type="transmembrane region" description="Helical" evidence="10">
    <location>
        <begin position="64"/>
        <end position="84"/>
    </location>
</feature>
<feature type="transmembrane region" description="Helical" evidence="10">
    <location>
        <begin position="171"/>
        <end position="190"/>
    </location>
</feature>
<reference evidence="11 12" key="1">
    <citation type="submission" date="2022-02" db="EMBL/GenBank/DDBJ databases">
        <title>Draft genome sequence of Mezorhizobium retamae strain IRAMC:0171 isolated from Retama raetam nodules.</title>
        <authorList>
            <person name="Bengaied R."/>
            <person name="Sbissi I."/>
            <person name="Huber K."/>
            <person name="Ghodbane F."/>
            <person name="Nouioui I."/>
            <person name="Tarhouni M."/>
            <person name="Gtari M."/>
        </authorList>
    </citation>
    <scope>NUCLEOTIDE SEQUENCE [LARGE SCALE GENOMIC DNA]</scope>
    <source>
        <strain evidence="11 12">IRAMC:0171</strain>
    </source>
</reference>
<name>A0ABS9QNA5_9HYPH</name>
<accession>A0ABS9QNA5</accession>
<protein>
    <recommendedName>
        <fullName evidence="9">Multidrug-efflux transporter</fullName>
    </recommendedName>
</protein>
<keyword evidence="8 10" id="KW-0472">Membrane</keyword>
<dbReference type="PANTHER" id="PTHR43298">
    <property type="entry name" value="MULTIDRUG RESISTANCE PROTEIN NORM-RELATED"/>
    <property type="match status" value="1"/>
</dbReference>
<evidence type="ECO:0000256" key="2">
    <source>
        <dbReference type="ARBA" id="ARBA00022448"/>
    </source>
</evidence>
<keyword evidence="12" id="KW-1185">Reference proteome</keyword>
<comment type="caution">
    <text evidence="11">The sequence shown here is derived from an EMBL/GenBank/DDBJ whole genome shotgun (WGS) entry which is preliminary data.</text>
</comment>
<dbReference type="EMBL" id="JAKREW010000060">
    <property type="protein sequence ID" value="MCG7508938.1"/>
    <property type="molecule type" value="Genomic_DNA"/>
</dbReference>
<feature type="transmembrane region" description="Helical" evidence="10">
    <location>
        <begin position="367"/>
        <end position="384"/>
    </location>
</feature>
<evidence type="ECO:0000256" key="4">
    <source>
        <dbReference type="ARBA" id="ARBA00022475"/>
    </source>
</evidence>
<keyword evidence="4" id="KW-1003">Cell membrane</keyword>
<evidence type="ECO:0000256" key="3">
    <source>
        <dbReference type="ARBA" id="ARBA00022449"/>
    </source>
</evidence>
<feature type="transmembrane region" description="Helical" evidence="10">
    <location>
        <begin position="253"/>
        <end position="278"/>
    </location>
</feature>
<evidence type="ECO:0000313" key="11">
    <source>
        <dbReference type="EMBL" id="MCG7508938.1"/>
    </source>
</evidence>
<dbReference type="CDD" id="cd13131">
    <property type="entry name" value="MATE_NorM_like"/>
    <property type="match status" value="1"/>
</dbReference>
<keyword evidence="3" id="KW-0050">Antiport</keyword>
<proteinExistence type="predicted"/>
<dbReference type="PIRSF" id="PIRSF006603">
    <property type="entry name" value="DinF"/>
    <property type="match status" value="1"/>
</dbReference>
<comment type="subcellular location">
    <subcellularLocation>
        <location evidence="1">Cell inner membrane</location>
        <topology evidence="1">Multi-pass membrane protein</topology>
    </subcellularLocation>
</comment>
<evidence type="ECO:0000256" key="5">
    <source>
        <dbReference type="ARBA" id="ARBA00022692"/>
    </source>
</evidence>
<dbReference type="Proteomes" id="UP001201701">
    <property type="component" value="Unassembled WGS sequence"/>
</dbReference>